<accession>A0A3M2LS24</accession>
<protein>
    <submittedName>
        <fullName evidence="1">XRE family transcriptional regulator</fullName>
    </submittedName>
</protein>
<dbReference type="EMBL" id="RFFG01000063">
    <property type="protein sequence ID" value="RMI39700.1"/>
    <property type="molecule type" value="Genomic_DNA"/>
</dbReference>
<proteinExistence type="predicted"/>
<dbReference type="RefSeq" id="WP_122197615.1">
    <property type="nucleotide sequence ID" value="NZ_JBHSKC010000009.1"/>
</dbReference>
<evidence type="ECO:0000313" key="2">
    <source>
        <dbReference type="Proteomes" id="UP000282674"/>
    </source>
</evidence>
<dbReference type="AlphaFoldDB" id="A0A3M2LS24"/>
<dbReference type="Gene3D" id="1.25.40.10">
    <property type="entry name" value="Tetratricopeptide repeat domain"/>
    <property type="match status" value="1"/>
</dbReference>
<reference evidence="1 2" key="1">
    <citation type="submission" date="2018-10" db="EMBL/GenBank/DDBJ databases">
        <title>Isolation from soil.</title>
        <authorList>
            <person name="Hu J."/>
        </authorList>
    </citation>
    <scope>NUCLEOTIDE SEQUENCE [LARGE SCALE GENOMIC DNA]</scope>
    <source>
        <strain evidence="1 2">NEAU-Ht49</strain>
    </source>
</reference>
<name>A0A3M2LS24_9ACTN</name>
<sequence length="358" mass="37876">MTARVVGQDSRDDEEAGENVLRRELLMLGGVTLAGGLVGSSADPVTGPIEAVLVAAPERIATPGVPVLRRVLDRAWRAYADCRYAEAARGLPRLINAASVGRDDGVGEERARYSALLAQAYILSCELAVKRNENSLAWVSGDRALQTARASGTPSVVAAASLAVGMSMRRVGRCDSATRLLAGTANDLVRHARPTPETLADYGSLLCAASYAAAQGGRDGVALDLLDEAERAAVRIGGTSARTAGHRSFTPTNVDVYRISVCTALGDTAAALDAADRVRPHRLASAERRQRFVIDKARALVRHGRTADAFVLLRTAEATAPEEYRRPSVRALVGNIIQAPGPKPHGLYEMAARIGAPR</sequence>
<gene>
    <name evidence="1" type="ORF">EBO15_28915</name>
</gene>
<dbReference type="InterPro" id="IPR011990">
    <property type="entry name" value="TPR-like_helical_dom_sf"/>
</dbReference>
<dbReference type="Proteomes" id="UP000282674">
    <property type="component" value="Unassembled WGS sequence"/>
</dbReference>
<organism evidence="1 2">
    <name type="scientific">Actinomadura harenae</name>
    <dbReference type="NCBI Taxonomy" id="2483351"/>
    <lineage>
        <taxon>Bacteria</taxon>
        <taxon>Bacillati</taxon>
        <taxon>Actinomycetota</taxon>
        <taxon>Actinomycetes</taxon>
        <taxon>Streptosporangiales</taxon>
        <taxon>Thermomonosporaceae</taxon>
        <taxon>Actinomadura</taxon>
    </lineage>
</organism>
<keyword evidence="2" id="KW-1185">Reference proteome</keyword>
<comment type="caution">
    <text evidence="1">The sequence shown here is derived from an EMBL/GenBank/DDBJ whole genome shotgun (WGS) entry which is preliminary data.</text>
</comment>
<evidence type="ECO:0000313" key="1">
    <source>
        <dbReference type="EMBL" id="RMI39700.1"/>
    </source>
</evidence>
<dbReference type="OrthoDB" id="4522476at2"/>